<dbReference type="Proteomes" id="UP000789901">
    <property type="component" value="Unassembled WGS sequence"/>
</dbReference>
<proteinExistence type="predicted"/>
<evidence type="ECO:0000313" key="2">
    <source>
        <dbReference type="EMBL" id="CAG8749688.1"/>
    </source>
</evidence>
<name>A0ABN7VA42_GIGMA</name>
<keyword evidence="1" id="KW-1133">Transmembrane helix</keyword>
<feature type="transmembrane region" description="Helical" evidence="1">
    <location>
        <begin position="68"/>
        <end position="93"/>
    </location>
</feature>
<reference evidence="2 3" key="1">
    <citation type="submission" date="2021-06" db="EMBL/GenBank/DDBJ databases">
        <authorList>
            <person name="Kallberg Y."/>
            <person name="Tangrot J."/>
            <person name="Rosling A."/>
        </authorList>
    </citation>
    <scope>NUCLEOTIDE SEQUENCE [LARGE SCALE GENOMIC DNA]</scope>
    <source>
        <strain evidence="2 3">120-4 pot B 10/14</strain>
    </source>
</reference>
<gene>
    <name evidence="2" type="ORF">GMARGA_LOCUS16239</name>
</gene>
<protein>
    <submittedName>
        <fullName evidence="2">10645_t:CDS:1</fullName>
    </submittedName>
</protein>
<keyword evidence="1" id="KW-0472">Membrane</keyword>
<keyword evidence="3" id="KW-1185">Reference proteome</keyword>
<feature type="transmembrane region" description="Helical" evidence="1">
    <location>
        <begin position="100"/>
        <end position="124"/>
    </location>
</feature>
<dbReference type="InterPro" id="IPR008952">
    <property type="entry name" value="Tetraspanin_EC2_sf"/>
</dbReference>
<feature type="transmembrane region" description="Helical" evidence="1">
    <location>
        <begin position="199"/>
        <end position="223"/>
    </location>
</feature>
<accession>A0ABN7VA42</accession>
<sequence length="242" mass="27727">MIFQYMIAYRLRMLKRENPYKNVNKLALSCYIIVELVYLITGIIMMSVSSSWLLTFGNNVRSAVLSKFLIIGGIIVGIVRVLTFLVGMIGFFAPFKRRGLLIAHSISIIITAIALLILGAKVWFKTLDERNFFKSVWIEWKNGTRARLQNEFNCCGWEYPLSYGVVSRICPDLQQANATMFGGCDDLLIRSGDLLSREIFTSLFGFMMIDVLTFLAVCVLIHVRKVEERFRKIEEKNLTLLL</sequence>
<comment type="caution">
    <text evidence="2">The sequence shown here is derived from an EMBL/GenBank/DDBJ whole genome shotgun (WGS) entry which is preliminary data.</text>
</comment>
<feature type="transmembrane region" description="Helical" evidence="1">
    <location>
        <begin position="26"/>
        <end position="48"/>
    </location>
</feature>
<keyword evidence="1" id="KW-0812">Transmembrane</keyword>
<organism evidence="2 3">
    <name type="scientific">Gigaspora margarita</name>
    <dbReference type="NCBI Taxonomy" id="4874"/>
    <lineage>
        <taxon>Eukaryota</taxon>
        <taxon>Fungi</taxon>
        <taxon>Fungi incertae sedis</taxon>
        <taxon>Mucoromycota</taxon>
        <taxon>Glomeromycotina</taxon>
        <taxon>Glomeromycetes</taxon>
        <taxon>Diversisporales</taxon>
        <taxon>Gigasporaceae</taxon>
        <taxon>Gigaspora</taxon>
    </lineage>
</organism>
<evidence type="ECO:0000256" key="1">
    <source>
        <dbReference type="SAM" id="Phobius"/>
    </source>
</evidence>
<evidence type="ECO:0000313" key="3">
    <source>
        <dbReference type="Proteomes" id="UP000789901"/>
    </source>
</evidence>
<dbReference type="EMBL" id="CAJVQB010011687">
    <property type="protein sequence ID" value="CAG8749688.1"/>
    <property type="molecule type" value="Genomic_DNA"/>
</dbReference>
<dbReference type="SUPFAM" id="SSF48652">
    <property type="entry name" value="Tetraspanin"/>
    <property type="match status" value="1"/>
</dbReference>